<dbReference type="Gene3D" id="2.130.10.10">
    <property type="entry name" value="YVTN repeat-like/Quinoprotein amine dehydrogenase"/>
    <property type="match status" value="1"/>
</dbReference>
<reference evidence="2 3" key="1">
    <citation type="submission" date="2019-03" db="EMBL/GenBank/DDBJ databases">
        <title>Draft genome sequences of novel Actinobacteria.</title>
        <authorList>
            <person name="Sahin N."/>
            <person name="Ay H."/>
            <person name="Saygin H."/>
        </authorList>
    </citation>
    <scope>NUCLEOTIDE SEQUENCE [LARGE SCALE GENOMIC DNA]</scope>
    <source>
        <strain evidence="2 3">JCM 30547</strain>
    </source>
</reference>
<evidence type="ECO:0000259" key="1">
    <source>
        <dbReference type="Pfam" id="PF13360"/>
    </source>
</evidence>
<dbReference type="SUPFAM" id="SSF50998">
    <property type="entry name" value="Quinoprotein alcohol dehydrogenase-like"/>
    <property type="match status" value="1"/>
</dbReference>
<evidence type="ECO:0000313" key="3">
    <source>
        <dbReference type="Proteomes" id="UP000295075"/>
    </source>
</evidence>
<comment type="caution">
    <text evidence="2">The sequence shown here is derived from an EMBL/GenBank/DDBJ whole genome shotgun (WGS) entry which is preliminary data.</text>
</comment>
<dbReference type="OrthoDB" id="3819117at2"/>
<dbReference type="InterPro" id="IPR002372">
    <property type="entry name" value="PQQ_rpt_dom"/>
</dbReference>
<gene>
    <name evidence="2" type="ORF">E1261_13030</name>
</gene>
<sequence>MSAGKRRKALLIGLPLVLIVAGGIAVRVVPDRWAARCAAVSDRIPTDTLPSVQFQAPDQFKLGTPAWSKQWWTESLAAAAKNPSALGTFRGALRIEGDELDGAAGSFGGRDMAGVRDTWRGNVLLTMYPDVHPDGVAVRVNRSADAKAWAIPDRSSSVDFPAGGDQMILADTPAGRARLVSINRDSGKTTWCQELGDLGDLNRFGPAIASVPRSGSLFLAEPTLARSEDSTVMISRRNLADGKLLWRVPAAGFHRVATVEPFQDLVLVARTGPSLSSNDRYRQFGDSPQPAGNVVQARSAADGGMRWTYGGPDKSGWMNSIVGIDGETAVVLSQRDQKVWQGNVRDERLHPEDALQTTSQLIGLGADGKERWRQDLGNRLYSCRGFGTAIEAGVALSVEGDFHQPFENQVLVARDSRTGAIRWRTPVADYTLAPDFWGYRLIGDRLLTGSQGEKLISIDLRTGAIDHPLGENTRYGGIAIDDQSVTIDASGLLLTFDRPR</sequence>
<feature type="domain" description="Pyrrolo-quinoline quinone repeat" evidence="1">
    <location>
        <begin position="293"/>
        <end position="465"/>
    </location>
</feature>
<dbReference type="PANTHER" id="PTHR34512:SF30">
    <property type="entry name" value="OUTER MEMBRANE PROTEIN ASSEMBLY FACTOR BAMB"/>
    <property type="match status" value="1"/>
</dbReference>
<dbReference type="Pfam" id="PF13360">
    <property type="entry name" value="PQQ_2"/>
    <property type="match status" value="1"/>
</dbReference>
<dbReference type="InterPro" id="IPR015943">
    <property type="entry name" value="WD40/YVTN_repeat-like_dom_sf"/>
</dbReference>
<dbReference type="Proteomes" id="UP000295075">
    <property type="component" value="Unassembled WGS sequence"/>
</dbReference>
<proteinExistence type="predicted"/>
<accession>A0A4R4Q5V7</accession>
<dbReference type="InterPro" id="IPR011047">
    <property type="entry name" value="Quinoprotein_ADH-like_sf"/>
</dbReference>
<name>A0A4R4Q5V7_9ACTN</name>
<evidence type="ECO:0000313" key="2">
    <source>
        <dbReference type="EMBL" id="TDC30514.1"/>
    </source>
</evidence>
<protein>
    <recommendedName>
        <fullName evidence="1">Pyrrolo-quinoline quinone repeat domain-containing protein</fullName>
    </recommendedName>
</protein>
<dbReference type="EMBL" id="SMKA01000044">
    <property type="protein sequence ID" value="TDC30514.1"/>
    <property type="molecule type" value="Genomic_DNA"/>
</dbReference>
<dbReference type="RefSeq" id="WP_132406247.1">
    <property type="nucleotide sequence ID" value="NZ_SMKA01000044.1"/>
</dbReference>
<keyword evidence="3" id="KW-1185">Reference proteome</keyword>
<dbReference type="AlphaFoldDB" id="A0A4R4Q5V7"/>
<organism evidence="2 3">
    <name type="scientific">Kribbella albertanoniae</name>
    <dbReference type="NCBI Taxonomy" id="1266829"/>
    <lineage>
        <taxon>Bacteria</taxon>
        <taxon>Bacillati</taxon>
        <taxon>Actinomycetota</taxon>
        <taxon>Actinomycetes</taxon>
        <taxon>Propionibacteriales</taxon>
        <taxon>Kribbellaceae</taxon>
        <taxon>Kribbella</taxon>
    </lineage>
</organism>
<dbReference type="PANTHER" id="PTHR34512">
    <property type="entry name" value="CELL SURFACE PROTEIN"/>
    <property type="match status" value="1"/>
</dbReference>